<evidence type="ECO:0000313" key="6">
    <source>
        <dbReference type="EMBL" id="GAA4712157.1"/>
    </source>
</evidence>
<protein>
    <submittedName>
        <fullName evidence="6">Flagellar export chaperone FliS</fullName>
    </submittedName>
</protein>
<sequence length="127" mass="13720">MTTPAMLRRRYRTDAVSTASPARLVVMLYDRLATDLHTASAAVGVADIEGAHVALLHAQEIVAELSGSLDLEVWPQGEGLAALYDFLRDRLVRANVTKDAAFIAECIEVVEPLREAFSEAALVPDTA</sequence>
<keyword evidence="5" id="KW-0143">Chaperone</keyword>
<dbReference type="Proteomes" id="UP001500556">
    <property type="component" value="Unassembled WGS sequence"/>
</dbReference>
<gene>
    <name evidence="6" type="primary">fliS</name>
    <name evidence="6" type="ORF">GCM10025782_05350</name>
</gene>
<keyword evidence="7" id="KW-1185">Reference proteome</keyword>
<dbReference type="InterPro" id="IPR036584">
    <property type="entry name" value="FliS_sf"/>
</dbReference>
<evidence type="ECO:0000256" key="2">
    <source>
        <dbReference type="ARBA" id="ARBA00008787"/>
    </source>
</evidence>
<dbReference type="EMBL" id="BAABLO010000001">
    <property type="protein sequence ID" value="GAA4712157.1"/>
    <property type="molecule type" value="Genomic_DNA"/>
</dbReference>
<evidence type="ECO:0000313" key="7">
    <source>
        <dbReference type="Proteomes" id="UP001500556"/>
    </source>
</evidence>
<dbReference type="NCBIfam" id="TIGR00208">
    <property type="entry name" value="fliS"/>
    <property type="match status" value="1"/>
</dbReference>
<proteinExistence type="inferred from homology"/>
<dbReference type="PANTHER" id="PTHR34773">
    <property type="entry name" value="FLAGELLAR SECRETION CHAPERONE FLIS"/>
    <property type="match status" value="1"/>
</dbReference>
<dbReference type="PANTHER" id="PTHR34773:SF1">
    <property type="entry name" value="FLAGELLAR SECRETION CHAPERONE FLIS"/>
    <property type="match status" value="1"/>
</dbReference>
<comment type="caution">
    <text evidence="6">The sequence shown here is derived from an EMBL/GenBank/DDBJ whole genome shotgun (WGS) entry which is preliminary data.</text>
</comment>
<organism evidence="6 7">
    <name type="scientific">Pedococcus ginsenosidimutans</name>
    <dbReference type="NCBI Taxonomy" id="490570"/>
    <lineage>
        <taxon>Bacteria</taxon>
        <taxon>Bacillati</taxon>
        <taxon>Actinomycetota</taxon>
        <taxon>Actinomycetes</taxon>
        <taxon>Micrococcales</taxon>
        <taxon>Intrasporangiaceae</taxon>
        <taxon>Pedococcus</taxon>
    </lineage>
</organism>
<name>A0ABP8XR69_9MICO</name>
<dbReference type="CDD" id="cd16098">
    <property type="entry name" value="FliS"/>
    <property type="match status" value="1"/>
</dbReference>
<accession>A0ABP8XR69</accession>
<comment type="subcellular location">
    <subcellularLocation>
        <location evidence="1">Cytoplasm</location>
        <location evidence="1">Cytosol</location>
    </subcellularLocation>
</comment>
<keyword evidence="3" id="KW-0963">Cytoplasm</keyword>
<keyword evidence="4" id="KW-1005">Bacterial flagellum biogenesis</keyword>
<dbReference type="RefSeq" id="WP_345500980.1">
    <property type="nucleotide sequence ID" value="NZ_BAABLO010000001.1"/>
</dbReference>
<evidence type="ECO:0000256" key="1">
    <source>
        <dbReference type="ARBA" id="ARBA00004514"/>
    </source>
</evidence>
<dbReference type="SUPFAM" id="SSF101116">
    <property type="entry name" value="Flagellar export chaperone FliS"/>
    <property type="match status" value="1"/>
</dbReference>
<keyword evidence="6" id="KW-0966">Cell projection</keyword>
<comment type="similarity">
    <text evidence="2">Belongs to the FliS family.</text>
</comment>
<keyword evidence="6" id="KW-0282">Flagellum</keyword>
<dbReference type="Gene3D" id="1.20.120.340">
    <property type="entry name" value="Flagellar protein FliS"/>
    <property type="match status" value="1"/>
</dbReference>
<evidence type="ECO:0000256" key="3">
    <source>
        <dbReference type="ARBA" id="ARBA00022490"/>
    </source>
</evidence>
<dbReference type="InterPro" id="IPR003713">
    <property type="entry name" value="FliS"/>
</dbReference>
<dbReference type="Pfam" id="PF02561">
    <property type="entry name" value="FliS"/>
    <property type="match status" value="1"/>
</dbReference>
<evidence type="ECO:0000256" key="4">
    <source>
        <dbReference type="ARBA" id="ARBA00022795"/>
    </source>
</evidence>
<keyword evidence="6" id="KW-0969">Cilium</keyword>
<reference evidence="7" key="1">
    <citation type="journal article" date="2019" name="Int. J. Syst. Evol. Microbiol.">
        <title>The Global Catalogue of Microorganisms (GCM) 10K type strain sequencing project: providing services to taxonomists for standard genome sequencing and annotation.</title>
        <authorList>
            <consortium name="The Broad Institute Genomics Platform"/>
            <consortium name="The Broad Institute Genome Sequencing Center for Infectious Disease"/>
            <person name="Wu L."/>
            <person name="Ma J."/>
        </authorList>
    </citation>
    <scope>NUCLEOTIDE SEQUENCE [LARGE SCALE GENOMIC DNA]</scope>
    <source>
        <strain evidence="7">JCM 18961</strain>
    </source>
</reference>
<evidence type="ECO:0000256" key="5">
    <source>
        <dbReference type="ARBA" id="ARBA00023186"/>
    </source>
</evidence>